<feature type="region of interest" description="Disordered" evidence="1">
    <location>
        <begin position="1"/>
        <end position="24"/>
    </location>
</feature>
<evidence type="ECO:0000313" key="3">
    <source>
        <dbReference type="EMBL" id="KHK96930.1"/>
    </source>
</evidence>
<dbReference type="AlphaFoldDB" id="A0A0B2A0D9"/>
<feature type="compositionally biased region" description="Low complexity" evidence="1">
    <location>
        <begin position="161"/>
        <end position="178"/>
    </location>
</feature>
<organism evidence="3 4">
    <name type="scientific">Microbacterium mangrovi</name>
    <dbReference type="NCBI Taxonomy" id="1348253"/>
    <lineage>
        <taxon>Bacteria</taxon>
        <taxon>Bacillati</taxon>
        <taxon>Actinomycetota</taxon>
        <taxon>Actinomycetes</taxon>
        <taxon>Micrococcales</taxon>
        <taxon>Microbacteriaceae</taxon>
        <taxon>Microbacterium</taxon>
    </lineage>
</organism>
<evidence type="ECO:0000313" key="4">
    <source>
        <dbReference type="Proteomes" id="UP000031030"/>
    </source>
</evidence>
<name>A0A0B2A0D9_9MICO</name>
<dbReference type="RefSeq" id="WP_039400582.1">
    <property type="nucleotide sequence ID" value="NZ_JTDK01000012.1"/>
</dbReference>
<evidence type="ECO:0000256" key="2">
    <source>
        <dbReference type="SAM" id="Phobius"/>
    </source>
</evidence>
<reference evidence="3 4" key="1">
    <citation type="submission" date="2014-11" db="EMBL/GenBank/DDBJ databases">
        <title>Genome sequence of Microbacterium mangrovi MUSC 115(T).</title>
        <authorList>
            <person name="Lee L.-H."/>
        </authorList>
    </citation>
    <scope>NUCLEOTIDE SEQUENCE [LARGE SCALE GENOMIC DNA]</scope>
    <source>
        <strain evidence="3 4">MUSC 115</strain>
    </source>
</reference>
<sequence length="192" mass="19955">MSTATSTSPRVRPAPTGERHGPQLHAVAQPAARRRPKLVYGVVAVAGAVAILVAQMVLSIMTTEGSYELSRLTSQQRQLTWQKQILYDDVAGLSSPQNLAANATALGMVIDQSPSYLRLSDAKILGKSEAAASKSTVDALGRSQVPNALIAKHPLVTDPAKTISGASTSSTSAVDAATPPALNEGLPVPQTH</sequence>
<keyword evidence="2" id="KW-0472">Membrane</keyword>
<protein>
    <recommendedName>
        <fullName evidence="5">Cell division protein FtsL</fullName>
    </recommendedName>
</protein>
<keyword evidence="4" id="KW-1185">Reference proteome</keyword>
<dbReference type="STRING" id="1348253.LK09_13915"/>
<keyword evidence="2" id="KW-0812">Transmembrane</keyword>
<dbReference type="OrthoDB" id="4792842at2"/>
<dbReference type="Proteomes" id="UP000031030">
    <property type="component" value="Unassembled WGS sequence"/>
</dbReference>
<keyword evidence="2" id="KW-1133">Transmembrane helix</keyword>
<feature type="transmembrane region" description="Helical" evidence="2">
    <location>
        <begin position="38"/>
        <end position="61"/>
    </location>
</feature>
<feature type="region of interest" description="Disordered" evidence="1">
    <location>
        <begin position="161"/>
        <end position="192"/>
    </location>
</feature>
<accession>A0A0B2A0D9</accession>
<evidence type="ECO:0008006" key="5">
    <source>
        <dbReference type="Google" id="ProtNLM"/>
    </source>
</evidence>
<evidence type="ECO:0000256" key="1">
    <source>
        <dbReference type="SAM" id="MobiDB-lite"/>
    </source>
</evidence>
<gene>
    <name evidence="3" type="ORF">LK09_13915</name>
</gene>
<proteinExistence type="predicted"/>
<dbReference type="EMBL" id="JTDK01000012">
    <property type="protein sequence ID" value="KHK96930.1"/>
    <property type="molecule type" value="Genomic_DNA"/>
</dbReference>
<comment type="caution">
    <text evidence="3">The sequence shown here is derived from an EMBL/GenBank/DDBJ whole genome shotgun (WGS) entry which is preliminary data.</text>
</comment>